<proteinExistence type="predicted"/>
<feature type="compositionally biased region" description="Polar residues" evidence="1">
    <location>
        <begin position="215"/>
        <end position="227"/>
    </location>
</feature>
<comment type="caution">
    <text evidence="2">The sequence shown here is derived from an EMBL/GenBank/DDBJ whole genome shotgun (WGS) entry which is preliminary data.</text>
</comment>
<dbReference type="VEuPathDB" id="FungiDB:B9J08_001011"/>
<dbReference type="Proteomes" id="UP000037122">
    <property type="component" value="Unassembled WGS sequence"/>
</dbReference>
<organism evidence="2 3">
    <name type="scientific">Candidozyma auris</name>
    <name type="common">Yeast</name>
    <name type="synonym">Candida auris</name>
    <dbReference type="NCBI Taxonomy" id="498019"/>
    <lineage>
        <taxon>Eukaryota</taxon>
        <taxon>Fungi</taxon>
        <taxon>Dikarya</taxon>
        <taxon>Ascomycota</taxon>
        <taxon>Saccharomycotina</taxon>
        <taxon>Pichiomycetes</taxon>
        <taxon>Metschnikowiaceae</taxon>
        <taxon>Candidozyma</taxon>
    </lineage>
</organism>
<accession>A0A0L0P108</accession>
<sequence>MGPERPPDMLTRDADFSPMAHLGLDMSGGLNIAYGGEFQSLHQHSTSVDTIPEEEYSGEMANMPMAGGMLPNEQRHQHFSQQIEFVKTEPVVKHKEYPPHGQLSFAKPELVIKHDDCLPNDSHPYVKPPLFIEHDEHLPIGNGSSQGFILHDTSPFTHKELHSTISGNEPITIEDLLKDDPFPELEKPKAFEEGDDDLLSSFFDFEDDAPVKKTPSASKTRSSKNTPTKPPRHKIPTFSAVSAEQSGSKHIRKCKSFSHRYSSHNTAGPTFSFEECSNEFHVTEGNYAFQDETARLSMQLGPGLAPKKNSKSAAANENHHFRPVLKKSKTTSNLCLPRSGCRSPKLLKNMEQGLVSFQVKLKNPK</sequence>
<reference evidence="3" key="1">
    <citation type="journal article" date="2015" name="BMC Genomics">
        <title>Draft genome of a commonly misdiagnosed multidrug resistant pathogen Candida auris.</title>
        <authorList>
            <person name="Chatterjee S."/>
            <person name="Alampalli S.V."/>
            <person name="Nageshan R.K."/>
            <person name="Chettiar S.T."/>
            <person name="Joshi S."/>
            <person name="Tatu U.S."/>
        </authorList>
    </citation>
    <scope>NUCLEOTIDE SEQUENCE [LARGE SCALE GENOMIC DNA]</scope>
    <source>
        <strain evidence="3">6684</strain>
    </source>
</reference>
<dbReference type="AlphaFoldDB" id="A0A0L0P108"/>
<gene>
    <name evidence="2" type="ORF">QG37_03035</name>
</gene>
<dbReference type="VEuPathDB" id="FungiDB:QG37_03035"/>
<dbReference type="VEuPathDB" id="FungiDB:CJJ07_001511"/>
<dbReference type="EMBL" id="LGST01000020">
    <property type="protein sequence ID" value="KNE00088.1"/>
    <property type="molecule type" value="Genomic_DNA"/>
</dbReference>
<dbReference type="VEuPathDB" id="FungiDB:CJI97_001031"/>
<feature type="region of interest" description="Disordered" evidence="1">
    <location>
        <begin position="209"/>
        <end position="242"/>
    </location>
</feature>
<evidence type="ECO:0000313" key="3">
    <source>
        <dbReference type="Proteomes" id="UP000037122"/>
    </source>
</evidence>
<evidence type="ECO:0000313" key="2">
    <source>
        <dbReference type="EMBL" id="KNE00088.1"/>
    </source>
</evidence>
<dbReference type="VEuPathDB" id="FungiDB:CJJ09_002974"/>
<protein>
    <submittedName>
        <fullName evidence="2">Uncharacterized protein</fullName>
    </submittedName>
</protein>
<dbReference type="VEuPathDB" id="FungiDB:CJI96_0001398"/>
<name>A0A0L0P108_CANAR</name>
<evidence type="ECO:0000256" key="1">
    <source>
        <dbReference type="SAM" id="MobiDB-lite"/>
    </source>
</evidence>